<organism evidence="1 2">
    <name type="scientific">Rubus argutus</name>
    <name type="common">Southern blackberry</name>
    <dbReference type="NCBI Taxonomy" id="59490"/>
    <lineage>
        <taxon>Eukaryota</taxon>
        <taxon>Viridiplantae</taxon>
        <taxon>Streptophyta</taxon>
        <taxon>Embryophyta</taxon>
        <taxon>Tracheophyta</taxon>
        <taxon>Spermatophyta</taxon>
        <taxon>Magnoliopsida</taxon>
        <taxon>eudicotyledons</taxon>
        <taxon>Gunneridae</taxon>
        <taxon>Pentapetalae</taxon>
        <taxon>rosids</taxon>
        <taxon>fabids</taxon>
        <taxon>Rosales</taxon>
        <taxon>Rosaceae</taxon>
        <taxon>Rosoideae</taxon>
        <taxon>Rosoideae incertae sedis</taxon>
        <taxon>Rubus</taxon>
    </lineage>
</organism>
<dbReference type="EMBL" id="JBEDUW010000002">
    <property type="protein sequence ID" value="KAK9943393.1"/>
    <property type="molecule type" value="Genomic_DNA"/>
</dbReference>
<name>A0AAW1Y671_RUBAR</name>
<accession>A0AAW1Y671</accession>
<protein>
    <submittedName>
        <fullName evidence="1">Uncharacterized protein</fullName>
    </submittedName>
</protein>
<sequence length="90" mass="9817">MKFGVNRRFVSVVVKGLTVEVLADERIDIRLWVAAGKGKGSVVSVVDDGRQGWPTEKSFLKQAKVFFSSKKTSKGNRPGKGGILLLEVLV</sequence>
<dbReference type="AlphaFoldDB" id="A0AAW1Y671"/>
<evidence type="ECO:0000313" key="1">
    <source>
        <dbReference type="EMBL" id="KAK9943393.1"/>
    </source>
</evidence>
<evidence type="ECO:0000313" key="2">
    <source>
        <dbReference type="Proteomes" id="UP001457282"/>
    </source>
</evidence>
<dbReference type="Proteomes" id="UP001457282">
    <property type="component" value="Unassembled WGS sequence"/>
</dbReference>
<gene>
    <name evidence="1" type="ORF">M0R45_009003</name>
</gene>
<reference evidence="1 2" key="1">
    <citation type="journal article" date="2023" name="G3 (Bethesda)">
        <title>A chromosome-length genome assembly and annotation of blackberry (Rubus argutus, cv. 'Hillquist').</title>
        <authorList>
            <person name="Bruna T."/>
            <person name="Aryal R."/>
            <person name="Dudchenko O."/>
            <person name="Sargent D.J."/>
            <person name="Mead D."/>
            <person name="Buti M."/>
            <person name="Cavallini A."/>
            <person name="Hytonen T."/>
            <person name="Andres J."/>
            <person name="Pham M."/>
            <person name="Weisz D."/>
            <person name="Mascagni F."/>
            <person name="Usai G."/>
            <person name="Natali L."/>
            <person name="Bassil N."/>
            <person name="Fernandez G.E."/>
            <person name="Lomsadze A."/>
            <person name="Armour M."/>
            <person name="Olukolu B."/>
            <person name="Poorten T."/>
            <person name="Britton C."/>
            <person name="Davik J."/>
            <person name="Ashrafi H."/>
            <person name="Aiden E.L."/>
            <person name="Borodovsky M."/>
            <person name="Worthington M."/>
        </authorList>
    </citation>
    <scope>NUCLEOTIDE SEQUENCE [LARGE SCALE GENOMIC DNA]</scope>
    <source>
        <strain evidence="1">PI 553951</strain>
    </source>
</reference>
<keyword evidence="2" id="KW-1185">Reference proteome</keyword>
<proteinExistence type="predicted"/>
<comment type="caution">
    <text evidence="1">The sequence shown here is derived from an EMBL/GenBank/DDBJ whole genome shotgun (WGS) entry which is preliminary data.</text>
</comment>